<evidence type="ECO:0000256" key="5">
    <source>
        <dbReference type="ARBA" id="ARBA00022419"/>
    </source>
</evidence>
<dbReference type="InterPro" id="IPR021135">
    <property type="entry name" value="PEP_COase"/>
</dbReference>
<sequence length="952" mass="106406">MRPASPNEAISPLRQDIRLLGRTLGEVIRDCEGRAVYDVIEKLRRAAVKFRREGRDSDGRMLERQIRRLADGEANSVARAFSYFLHLSNIAEDRDQTRRQRRQWQAEGPATPGSLQHAVELLQGAGLSGARIRQHLASACIVPVLTAHPTEVQRKSTLDLHQDIARHLRHLDTPHAPLESARLGERLTGLIAALWQTRMLRQSKLTVLDEIDNALSYYTSTFFSTLPQLHLDMGALLRKPARTVFDVDNAPLPPFVHMGSWIGGDRDGNPNVDAGTLEQALLRQCTHVLRYYLTEVQALGAELSISHSLTRVTPALAELSAASQDPSPHRQDEPYRRACIHIYARLAATAQALTGRRLARRTIYEAPAYGTTGELAADLGVVAESLDAHHGALVARLRLTHLRQAVGIFGLHLATVDLRQSSDVHERVIDELMRHARVTLDGKPVRYARLSEADRIRVLRQELREPRPLVSPWIEYSAETTKELAILRTAADCRRRFGAAALRQAIVSHTETLSDLLEVLVLQQETGLIAPTTGGDTAPDSGLMVVPLFETIPDLERGPDIMDAWLSLPEVAARVRHAQHGIQEVMLGYSDSNKDGGYLTSNWSLYQTERRLVEVFRKHRTRLRLFHGRGGSVGRGGGPSYDSILSQPPGTVNNQIRLTEQGEIIQGRYKDAEVGRSHLELFVAATLEASLASGSPASRAEDEHAARYGEAMAWMSDTARHAYRDLVYGTDGFTDYFFASTPIREIAGLNIGSRPSSRKALQRIEDLRAIPWSFSWAQCRLPLPGWYGMGTALERYLSEGGPDHALSREERLQRLQAMARDWPFFRTLLSNMEQVLAKTDLAIGRAYAELVPDKPLRKRIFERIAAEYQTSRDAFRAVTGHDLLERDEPLRSALAERFAYIDPLNHLQVELLRRMRSGPSATRRAADEQESRDQRAIHMTINGIAAGLRNSG</sequence>
<dbReference type="GO" id="GO:0008964">
    <property type="term" value="F:phosphoenolpyruvate carboxylase activity"/>
    <property type="evidence" value="ECO:0007669"/>
    <property type="project" value="UniProtKB-EC"/>
</dbReference>
<evidence type="ECO:0000256" key="10">
    <source>
        <dbReference type="HAMAP-Rule" id="MF_00595"/>
    </source>
</evidence>
<dbReference type="EC" id="4.1.1.31" evidence="4 10"/>
<dbReference type="HAMAP" id="MF_00595">
    <property type="entry name" value="PEPcase_type1"/>
    <property type="match status" value="1"/>
</dbReference>
<protein>
    <recommendedName>
        <fullName evidence="5 10">Phosphoenolpyruvate carboxylase</fullName>
        <shortName evidence="10">PEPC</shortName>
        <shortName evidence="10">PEPCase</shortName>
        <ecNumber evidence="4 10">4.1.1.31</ecNumber>
    </recommendedName>
</protein>
<dbReference type="InterPro" id="IPR033129">
    <property type="entry name" value="PEPCASE_His_AS"/>
</dbReference>
<comment type="cofactor">
    <cofactor evidence="1 10">
        <name>Mg(2+)</name>
        <dbReference type="ChEBI" id="CHEBI:18420"/>
    </cofactor>
</comment>
<dbReference type="InterPro" id="IPR022805">
    <property type="entry name" value="PEP_COase_bac/pln-type"/>
</dbReference>
<dbReference type="Proteomes" id="UP001595756">
    <property type="component" value="Unassembled WGS sequence"/>
</dbReference>
<dbReference type="PRINTS" id="PR00150">
    <property type="entry name" value="PEPCARBXLASE"/>
</dbReference>
<evidence type="ECO:0000256" key="2">
    <source>
        <dbReference type="ARBA" id="ARBA00003670"/>
    </source>
</evidence>
<dbReference type="PANTHER" id="PTHR30523:SF6">
    <property type="entry name" value="PHOSPHOENOLPYRUVATE CARBOXYLASE"/>
    <property type="match status" value="1"/>
</dbReference>
<dbReference type="InterPro" id="IPR015813">
    <property type="entry name" value="Pyrv/PenolPyrv_kinase-like_dom"/>
</dbReference>
<keyword evidence="8 10" id="KW-0120">Carbon dioxide fixation</keyword>
<dbReference type="RefSeq" id="WP_376812284.1">
    <property type="nucleotide sequence ID" value="NZ_JBHSDY010000003.1"/>
</dbReference>
<dbReference type="PROSITE" id="PS00781">
    <property type="entry name" value="PEPCASE_1"/>
    <property type="match status" value="1"/>
</dbReference>
<proteinExistence type="inferred from homology"/>
<dbReference type="InterPro" id="IPR018129">
    <property type="entry name" value="PEP_COase_Lys_AS"/>
</dbReference>
<feature type="active site" evidence="10 12">
    <location>
        <position position="594"/>
    </location>
</feature>
<evidence type="ECO:0000313" key="14">
    <source>
        <dbReference type="Proteomes" id="UP001595756"/>
    </source>
</evidence>
<feature type="active site" evidence="10 11">
    <location>
        <position position="148"/>
    </location>
</feature>
<comment type="function">
    <text evidence="2 10">Forms oxaloacetate, a four-carbon dicarboxylic acid source for the tricarboxylic acid cycle.</text>
</comment>
<dbReference type="PANTHER" id="PTHR30523">
    <property type="entry name" value="PHOSPHOENOLPYRUVATE CARBOXYLASE"/>
    <property type="match status" value="1"/>
</dbReference>
<comment type="subunit">
    <text evidence="10">Homotetramer.</text>
</comment>
<dbReference type="PROSITE" id="PS00393">
    <property type="entry name" value="PEPCASE_2"/>
    <property type="match status" value="1"/>
</dbReference>
<evidence type="ECO:0000256" key="12">
    <source>
        <dbReference type="PROSITE-ProRule" id="PRU10112"/>
    </source>
</evidence>
<gene>
    <name evidence="10 13" type="primary">ppc</name>
    <name evidence="13" type="ORF">ACFO0J_06750</name>
</gene>
<evidence type="ECO:0000313" key="13">
    <source>
        <dbReference type="EMBL" id="MFC4297736.1"/>
    </source>
</evidence>
<comment type="similarity">
    <text evidence="3 10">Belongs to the PEPCase type 1 family.</text>
</comment>
<evidence type="ECO:0000256" key="3">
    <source>
        <dbReference type="ARBA" id="ARBA00008346"/>
    </source>
</evidence>
<accession>A0ABV8RZR8</accession>
<keyword evidence="14" id="KW-1185">Reference proteome</keyword>
<keyword evidence="6 10" id="KW-0460">Magnesium</keyword>
<name>A0ABV8RZR8_9BURK</name>
<evidence type="ECO:0000256" key="4">
    <source>
        <dbReference type="ARBA" id="ARBA00012305"/>
    </source>
</evidence>
<evidence type="ECO:0000256" key="6">
    <source>
        <dbReference type="ARBA" id="ARBA00022842"/>
    </source>
</evidence>
<dbReference type="Pfam" id="PF00311">
    <property type="entry name" value="PEPcase"/>
    <property type="match status" value="1"/>
</dbReference>
<evidence type="ECO:0000256" key="11">
    <source>
        <dbReference type="PROSITE-ProRule" id="PRU10111"/>
    </source>
</evidence>
<comment type="caution">
    <text evidence="13">The sequence shown here is derived from an EMBL/GenBank/DDBJ whole genome shotgun (WGS) entry which is preliminary data.</text>
</comment>
<organism evidence="13 14">
    <name type="scientific">Castellaniella hirudinis</name>
    <dbReference type="NCBI Taxonomy" id="1144617"/>
    <lineage>
        <taxon>Bacteria</taxon>
        <taxon>Pseudomonadati</taxon>
        <taxon>Pseudomonadota</taxon>
        <taxon>Betaproteobacteria</taxon>
        <taxon>Burkholderiales</taxon>
        <taxon>Alcaligenaceae</taxon>
        <taxon>Castellaniella</taxon>
    </lineage>
</organism>
<dbReference type="NCBIfam" id="NF000584">
    <property type="entry name" value="PRK00009.1"/>
    <property type="match status" value="1"/>
</dbReference>
<evidence type="ECO:0000256" key="1">
    <source>
        <dbReference type="ARBA" id="ARBA00001946"/>
    </source>
</evidence>
<reference evidence="14" key="1">
    <citation type="journal article" date="2019" name="Int. J. Syst. Evol. Microbiol.">
        <title>The Global Catalogue of Microorganisms (GCM) 10K type strain sequencing project: providing services to taxonomists for standard genome sequencing and annotation.</title>
        <authorList>
            <consortium name="The Broad Institute Genomics Platform"/>
            <consortium name="The Broad Institute Genome Sequencing Center for Infectious Disease"/>
            <person name="Wu L."/>
            <person name="Ma J."/>
        </authorList>
    </citation>
    <scope>NUCLEOTIDE SEQUENCE [LARGE SCALE GENOMIC DNA]</scope>
    <source>
        <strain evidence="14">CGMCC 1.19029</strain>
    </source>
</reference>
<dbReference type="EMBL" id="JBHSDY010000003">
    <property type="protein sequence ID" value="MFC4297736.1"/>
    <property type="molecule type" value="Genomic_DNA"/>
</dbReference>
<dbReference type="SUPFAM" id="SSF51621">
    <property type="entry name" value="Phosphoenolpyruvate/pyruvate domain"/>
    <property type="match status" value="1"/>
</dbReference>
<dbReference type="Gene3D" id="1.20.1440.90">
    <property type="entry name" value="Phosphoenolpyruvate/pyruvate domain"/>
    <property type="match status" value="1"/>
</dbReference>
<evidence type="ECO:0000256" key="8">
    <source>
        <dbReference type="ARBA" id="ARBA00023300"/>
    </source>
</evidence>
<evidence type="ECO:0000256" key="7">
    <source>
        <dbReference type="ARBA" id="ARBA00023239"/>
    </source>
</evidence>
<comment type="catalytic activity">
    <reaction evidence="9 10">
        <text>oxaloacetate + phosphate = phosphoenolpyruvate + hydrogencarbonate</text>
        <dbReference type="Rhea" id="RHEA:28370"/>
        <dbReference type="ChEBI" id="CHEBI:16452"/>
        <dbReference type="ChEBI" id="CHEBI:17544"/>
        <dbReference type="ChEBI" id="CHEBI:43474"/>
        <dbReference type="ChEBI" id="CHEBI:58702"/>
        <dbReference type="EC" id="4.1.1.31"/>
    </reaction>
</comment>
<evidence type="ECO:0000256" key="9">
    <source>
        <dbReference type="ARBA" id="ARBA00048995"/>
    </source>
</evidence>
<keyword evidence="7 10" id="KW-0456">Lyase</keyword>